<evidence type="ECO:0000256" key="1">
    <source>
        <dbReference type="SAM" id="MobiDB-lite"/>
    </source>
</evidence>
<reference evidence="2 3" key="1">
    <citation type="submission" date="2019-10" db="EMBL/GenBank/DDBJ databases">
        <title>Assembly and Annotation for the nematode Trichostrongylus colubriformis.</title>
        <authorList>
            <person name="Martin J."/>
        </authorList>
    </citation>
    <scope>NUCLEOTIDE SEQUENCE [LARGE SCALE GENOMIC DNA]</scope>
    <source>
        <strain evidence="2">G859</strain>
        <tissue evidence="2">Whole worm</tissue>
    </source>
</reference>
<gene>
    <name evidence="2" type="ORF">GCK32_016613</name>
</gene>
<dbReference type="EMBL" id="WIXE01015450">
    <property type="protein sequence ID" value="KAK5973456.1"/>
    <property type="molecule type" value="Genomic_DNA"/>
</dbReference>
<sequence>MLREKLLKRKRKKILSDESPRSLGSVESRSIMGTPKLSDEKPTEKDKHEKRCRAYVTSIELQTFFEPPETMLEMEQKKHLSLPPSNEKELQDVKTRREEFLKTVCKWVWL</sequence>
<keyword evidence="3" id="KW-1185">Reference proteome</keyword>
<evidence type="ECO:0000313" key="3">
    <source>
        <dbReference type="Proteomes" id="UP001331761"/>
    </source>
</evidence>
<dbReference type="Proteomes" id="UP001331761">
    <property type="component" value="Unassembled WGS sequence"/>
</dbReference>
<name>A0AAN8IH59_TRICO</name>
<accession>A0AAN8IH59</accession>
<dbReference type="AlphaFoldDB" id="A0AAN8IH59"/>
<organism evidence="2 3">
    <name type="scientific">Trichostrongylus colubriformis</name>
    <name type="common">Black scour worm</name>
    <dbReference type="NCBI Taxonomy" id="6319"/>
    <lineage>
        <taxon>Eukaryota</taxon>
        <taxon>Metazoa</taxon>
        <taxon>Ecdysozoa</taxon>
        <taxon>Nematoda</taxon>
        <taxon>Chromadorea</taxon>
        <taxon>Rhabditida</taxon>
        <taxon>Rhabditina</taxon>
        <taxon>Rhabditomorpha</taxon>
        <taxon>Strongyloidea</taxon>
        <taxon>Trichostrongylidae</taxon>
        <taxon>Trichostrongylus</taxon>
    </lineage>
</organism>
<evidence type="ECO:0000313" key="2">
    <source>
        <dbReference type="EMBL" id="KAK5973456.1"/>
    </source>
</evidence>
<feature type="compositionally biased region" description="Basic residues" evidence="1">
    <location>
        <begin position="1"/>
        <end position="13"/>
    </location>
</feature>
<feature type="compositionally biased region" description="Basic and acidic residues" evidence="1">
    <location>
        <begin position="37"/>
        <end position="49"/>
    </location>
</feature>
<feature type="region of interest" description="Disordered" evidence="1">
    <location>
        <begin position="1"/>
        <end position="49"/>
    </location>
</feature>
<protein>
    <submittedName>
        <fullName evidence="2">Uncharacterized protein</fullName>
    </submittedName>
</protein>
<proteinExistence type="predicted"/>
<comment type="caution">
    <text evidence="2">The sequence shown here is derived from an EMBL/GenBank/DDBJ whole genome shotgun (WGS) entry which is preliminary data.</text>
</comment>